<reference evidence="3 4" key="1">
    <citation type="journal article" date="2013" name="PLoS Genet.">
        <title>Genomic mechanisms accounting for the adaptation to parasitism in nematode-trapping fungi.</title>
        <authorList>
            <person name="Meerupati T."/>
            <person name="Andersson K.M."/>
            <person name="Friman E."/>
            <person name="Kumar D."/>
            <person name="Tunlid A."/>
            <person name="Ahren D."/>
        </authorList>
    </citation>
    <scope>NUCLEOTIDE SEQUENCE [LARGE SCALE GENOMIC DNA]</scope>
    <source>
        <strain evidence="3 4">CBS 200.50</strain>
    </source>
</reference>
<accession>S8AA07</accession>
<dbReference type="InterPro" id="IPR050471">
    <property type="entry name" value="AB_hydrolase"/>
</dbReference>
<dbReference type="Pfam" id="PF00561">
    <property type="entry name" value="Abhydrolase_1"/>
    <property type="match status" value="1"/>
</dbReference>
<dbReference type="InterPro" id="IPR029058">
    <property type="entry name" value="AB_hydrolase_fold"/>
</dbReference>
<evidence type="ECO:0000256" key="1">
    <source>
        <dbReference type="SAM" id="Phobius"/>
    </source>
</evidence>
<dbReference type="PANTHER" id="PTHR43433:SF10">
    <property type="entry name" value="AB HYDROLASE-1 DOMAIN-CONTAINING PROTEIN"/>
    <property type="match status" value="1"/>
</dbReference>
<gene>
    <name evidence="3" type="ORF">H072_6475</name>
</gene>
<dbReference type="OMA" id="PWIAGTQ"/>
<keyword evidence="1" id="KW-0812">Transmembrane</keyword>
<dbReference type="EMBL" id="AQGS01000454">
    <property type="protein sequence ID" value="EPS39739.1"/>
    <property type="molecule type" value="Genomic_DNA"/>
</dbReference>
<proteinExistence type="predicted"/>
<organism evidence="3 4">
    <name type="scientific">Dactylellina haptotyla (strain CBS 200.50)</name>
    <name type="common">Nematode-trapping fungus</name>
    <name type="synonym">Monacrosporium haptotylum</name>
    <dbReference type="NCBI Taxonomy" id="1284197"/>
    <lineage>
        <taxon>Eukaryota</taxon>
        <taxon>Fungi</taxon>
        <taxon>Dikarya</taxon>
        <taxon>Ascomycota</taxon>
        <taxon>Pezizomycotina</taxon>
        <taxon>Orbiliomycetes</taxon>
        <taxon>Orbiliales</taxon>
        <taxon>Orbiliaceae</taxon>
        <taxon>Dactylellina</taxon>
    </lineage>
</organism>
<name>S8AA07_DACHA</name>
<keyword evidence="1" id="KW-1133">Transmembrane helix</keyword>
<protein>
    <recommendedName>
        <fullName evidence="2">AB hydrolase-1 domain-containing protein</fullName>
    </recommendedName>
</protein>
<evidence type="ECO:0000313" key="4">
    <source>
        <dbReference type="Proteomes" id="UP000015100"/>
    </source>
</evidence>
<dbReference type="HOGENOM" id="CLU_020336_49_0_1"/>
<comment type="caution">
    <text evidence="3">The sequence shown here is derived from an EMBL/GenBank/DDBJ whole genome shotgun (WGS) entry which is preliminary data.</text>
</comment>
<dbReference type="eggNOG" id="ENOG502QS8H">
    <property type="taxonomic scope" value="Eukaryota"/>
</dbReference>
<evidence type="ECO:0000313" key="3">
    <source>
        <dbReference type="EMBL" id="EPS39739.1"/>
    </source>
</evidence>
<dbReference type="InterPro" id="IPR000073">
    <property type="entry name" value="AB_hydrolase_1"/>
</dbReference>
<feature type="transmembrane region" description="Helical" evidence="1">
    <location>
        <begin position="181"/>
        <end position="205"/>
    </location>
</feature>
<dbReference type="Proteomes" id="UP000015100">
    <property type="component" value="Unassembled WGS sequence"/>
</dbReference>
<keyword evidence="4" id="KW-1185">Reference proteome</keyword>
<reference evidence="4" key="2">
    <citation type="submission" date="2013-04" db="EMBL/GenBank/DDBJ databases">
        <title>Genomic mechanisms accounting for the adaptation to parasitism in nematode-trapping fungi.</title>
        <authorList>
            <person name="Ahren D.G."/>
        </authorList>
    </citation>
    <scope>NUCLEOTIDE SEQUENCE [LARGE SCALE GENOMIC DNA]</scope>
    <source>
        <strain evidence="4">CBS 200.50</strain>
    </source>
</reference>
<dbReference type="SUPFAM" id="SSF53474">
    <property type="entry name" value="alpha/beta-Hydrolases"/>
    <property type="match status" value="1"/>
</dbReference>
<sequence length="356" mass="39828">MQAPAIKGGCKKLSILKPPTASLRLMSTSAVPSSYRPSESQTFSLPDGRTLGYAEYGHPRGYPVLFFHGYPSCRLEGYPIDRLAHHRQLRIISLERPGFGLSTFQPNRTILDWPKDVEAFVRGKEISRFAVLGASGGGPYAVACAKTIPAHMMSAVGVFAGGPPWEAGPQHMAWYRRFARWLVNFSPTLFTALFGGIIKFASWLAHTGPIVRRIDKFLETSDKKKKERETPSPTADLGMIGDEGFTIAQRRDRLLRLIMREPYAGGLAGFVRETKLLSDIDWGFKLESVNYGHIKIWHGVRDSNAPIQTIRWMAERLPNATLTEFDKTHYDIADHFGTALSDLVSEEEIKKYTEAV</sequence>
<dbReference type="Gene3D" id="3.40.50.1820">
    <property type="entry name" value="alpha/beta hydrolase"/>
    <property type="match status" value="1"/>
</dbReference>
<feature type="domain" description="AB hydrolase-1" evidence="2">
    <location>
        <begin position="62"/>
        <end position="160"/>
    </location>
</feature>
<evidence type="ECO:0000259" key="2">
    <source>
        <dbReference type="Pfam" id="PF00561"/>
    </source>
</evidence>
<dbReference type="STRING" id="1284197.S8AA07"/>
<dbReference type="PANTHER" id="PTHR43433">
    <property type="entry name" value="HYDROLASE, ALPHA/BETA FOLD FAMILY PROTEIN"/>
    <property type="match status" value="1"/>
</dbReference>
<dbReference type="OrthoDB" id="294702at2759"/>
<dbReference type="AlphaFoldDB" id="S8AA07"/>
<keyword evidence="1" id="KW-0472">Membrane</keyword>